<accession>A0A1F6A7N8</accession>
<feature type="domain" description="Glycosyltransferase 2-like" evidence="4">
    <location>
        <begin position="7"/>
        <end position="168"/>
    </location>
</feature>
<dbReference type="PANTHER" id="PTHR43398">
    <property type="entry name" value="DOLICHOL-PHOSPHATE MANNOSYLTRANSFERASE SUBUNIT 1"/>
    <property type="match status" value="1"/>
</dbReference>
<evidence type="ECO:0000256" key="2">
    <source>
        <dbReference type="ARBA" id="ARBA00022676"/>
    </source>
</evidence>
<dbReference type="Proteomes" id="UP000177092">
    <property type="component" value="Unassembled WGS sequence"/>
</dbReference>
<dbReference type="STRING" id="1798384.A3D03_00855"/>
<dbReference type="InterPro" id="IPR001173">
    <property type="entry name" value="Glyco_trans_2-like"/>
</dbReference>
<dbReference type="EMBL" id="MFJN01000044">
    <property type="protein sequence ID" value="OGG20554.1"/>
    <property type="molecule type" value="Genomic_DNA"/>
</dbReference>
<dbReference type="SUPFAM" id="SSF53448">
    <property type="entry name" value="Nucleotide-diphospho-sugar transferases"/>
    <property type="match status" value="1"/>
</dbReference>
<keyword evidence="3" id="KW-0808">Transferase</keyword>
<dbReference type="InterPro" id="IPR039528">
    <property type="entry name" value="DPM1-like"/>
</dbReference>
<reference evidence="5 6" key="1">
    <citation type="journal article" date="2016" name="Nat. Commun.">
        <title>Thousands of microbial genomes shed light on interconnected biogeochemical processes in an aquifer system.</title>
        <authorList>
            <person name="Anantharaman K."/>
            <person name="Brown C.T."/>
            <person name="Hug L.A."/>
            <person name="Sharon I."/>
            <person name="Castelle C.J."/>
            <person name="Probst A.J."/>
            <person name="Thomas B.C."/>
            <person name="Singh A."/>
            <person name="Wilkins M.J."/>
            <person name="Karaoz U."/>
            <person name="Brodie E.L."/>
            <person name="Williams K.H."/>
            <person name="Hubbard S.S."/>
            <person name="Banfield J.F."/>
        </authorList>
    </citation>
    <scope>NUCLEOTIDE SEQUENCE [LARGE SCALE GENOMIC DNA]</scope>
</reference>
<dbReference type="Pfam" id="PF00535">
    <property type="entry name" value="Glycos_transf_2"/>
    <property type="match status" value="1"/>
</dbReference>
<evidence type="ECO:0000259" key="4">
    <source>
        <dbReference type="Pfam" id="PF00535"/>
    </source>
</evidence>
<proteinExistence type="inferred from homology"/>
<dbReference type="GO" id="GO:0004582">
    <property type="term" value="F:dolichyl-phosphate beta-D-mannosyltransferase activity"/>
    <property type="evidence" value="ECO:0007669"/>
    <property type="project" value="InterPro"/>
</dbReference>
<name>A0A1F6A7N8_9BACT</name>
<evidence type="ECO:0000313" key="6">
    <source>
        <dbReference type="Proteomes" id="UP000177092"/>
    </source>
</evidence>
<gene>
    <name evidence="5" type="ORF">A3D03_00855</name>
</gene>
<evidence type="ECO:0000313" key="5">
    <source>
        <dbReference type="EMBL" id="OGG20554.1"/>
    </source>
</evidence>
<comment type="caution">
    <text evidence="5">The sequence shown here is derived from an EMBL/GenBank/DDBJ whole genome shotgun (WGS) entry which is preliminary data.</text>
</comment>
<comment type="similarity">
    <text evidence="1">Belongs to the glycosyltransferase 2 family.</text>
</comment>
<dbReference type="PANTHER" id="PTHR43398:SF1">
    <property type="entry name" value="DOLICHOL-PHOSPHATE MANNOSYLTRANSFERASE SUBUNIT 1"/>
    <property type="match status" value="1"/>
</dbReference>
<evidence type="ECO:0000256" key="3">
    <source>
        <dbReference type="ARBA" id="ARBA00022679"/>
    </source>
</evidence>
<dbReference type="AlphaFoldDB" id="A0A1F6A7N8"/>
<dbReference type="Gene3D" id="3.90.550.10">
    <property type="entry name" value="Spore Coat Polysaccharide Biosynthesis Protein SpsA, Chain A"/>
    <property type="match status" value="1"/>
</dbReference>
<protein>
    <recommendedName>
        <fullName evidence="4">Glycosyltransferase 2-like domain-containing protein</fullName>
    </recommendedName>
</protein>
<organism evidence="5 6">
    <name type="scientific">Candidatus Gottesmanbacteria bacterium RIFCSPHIGHO2_02_FULL_40_13</name>
    <dbReference type="NCBI Taxonomy" id="1798384"/>
    <lineage>
        <taxon>Bacteria</taxon>
        <taxon>Candidatus Gottesmaniibacteriota</taxon>
    </lineage>
</organism>
<evidence type="ECO:0000256" key="1">
    <source>
        <dbReference type="ARBA" id="ARBA00006739"/>
    </source>
</evidence>
<dbReference type="InterPro" id="IPR029044">
    <property type="entry name" value="Nucleotide-diphossugar_trans"/>
</dbReference>
<keyword evidence="2" id="KW-0328">Glycosyltransferase</keyword>
<sequence length="237" mass="26788">MNTKSLSVILPTYNEINNIIPIIHQIRSLAHPDEIIVVDDNSTDETGSIVSGYCRTHRDVALIENNPRLGLTKSLQRGIDEAAGKYIAWMDADFSHPPDLLPIMLNAIKNADIVVGSWHITNGRDNRTEKLHRLISAFVNYLCRILFSSTIHTYTSGYILTKKSVLEEQPLRGNYGEYCIDFLVRNQRRQKKIVEVPFTCVSRVKGLSKTCPDMKTYLVHGLRYLSMVATLLVSNGQ</sequence>